<dbReference type="InterPro" id="IPR011701">
    <property type="entry name" value="MFS"/>
</dbReference>
<accession>A0ABZ1Z6P9</accession>
<evidence type="ECO:0000256" key="4">
    <source>
        <dbReference type="ARBA" id="ARBA00022475"/>
    </source>
</evidence>
<evidence type="ECO:0000256" key="2">
    <source>
        <dbReference type="ARBA" id="ARBA00008537"/>
    </source>
</evidence>
<feature type="transmembrane region" description="Helical" evidence="8">
    <location>
        <begin position="342"/>
        <end position="364"/>
    </location>
</feature>
<dbReference type="Proteomes" id="UP001432062">
    <property type="component" value="Chromosome"/>
</dbReference>
<keyword evidence="7 8" id="KW-0472">Membrane</keyword>
<dbReference type="Gene3D" id="1.20.1250.20">
    <property type="entry name" value="MFS general substrate transporter like domains"/>
    <property type="match status" value="2"/>
</dbReference>
<dbReference type="PANTHER" id="PTHR42718">
    <property type="entry name" value="MAJOR FACILITATOR SUPERFAMILY MULTIDRUG TRANSPORTER MFSC"/>
    <property type="match status" value="1"/>
</dbReference>
<evidence type="ECO:0000256" key="1">
    <source>
        <dbReference type="ARBA" id="ARBA00004651"/>
    </source>
</evidence>
<dbReference type="InterPro" id="IPR004638">
    <property type="entry name" value="EmrB-like"/>
</dbReference>
<evidence type="ECO:0000256" key="6">
    <source>
        <dbReference type="ARBA" id="ARBA00022989"/>
    </source>
</evidence>
<sequence>MSDTRTAVAATVPALEPIPARVWRVAGVVVFGAVMSMLDTSLVNIGLNSIATDLGAALDSAQWIASGYLLALAVTLPLCGWLGRQFGMDRVWLTALAGFTITSALCALAPNIGWLIGFRIAQGLAAGLLVPAGQTLLGQVAGPQRLGRVMSVVGIAVVAAPAIGPTVGGVMLANLDWEWLFLINIPFGLVAFVLGRRVLPRGEATGNGGRFDATGFALIAVGLSALVYGLGEFGSRGSVSAPTVWVSVVVGVLALGLFMVRSVRGGGGSLLDVGLFRHPVFATANVANFFAGASLFGAMLLLPLYFQVLHGDGLIATGLLLMSFGIGGIIALPVGGRLTDRYGGGVVAVVGSAVTAAVTLPFAFADASMNPVVVQALLLIRGVATGLTGVPIISAAYASVRPEKMPDAASFVNILQRVGGSIGAALLAVVLYRAAAAGLPVDAGFRQAFWWLTAASVISLIASLLLWRKEIQPNG</sequence>
<dbReference type="NCBIfam" id="TIGR00711">
    <property type="entry name" value="efflux_EmrB"/>
    <property type="match status" value="1"/>
</dbReference>
<keyword evidence="4" id="KW-1003">Cell membrane</keyword>
<evidence type="ECO:0000256" key="3">
    <source>
        <dbReference type="ARBA" id="ARBA00022448"/>
    </source>
</evidence>
<keyword evidence="11" id="KW-1185">Reference proteome</keyword>
<evidence type="ECO:0000256" key="8">
    <source>
        <dbReference type="SAM" id="Phobius"/>
    </source>
</evidence>
<evidence type="ECO:0000256" key="5">
    <source>
        <dbReference type="ARBA" id="ARBA00022692"/>
    </source>
</evidence>
<comment type="subcellular location">
    <subcellularLocation>
        <location evidence="1">Cell membrane</location>
        <topology evidence="1">Multi-pass membrane protein</topology>
    </subcellularLocation>
</comment>
<evidence type="ECO:0000313" key="10">
    <source>
        <dbReference type="EMBL" id="WUV49624.1"/>
    </source>
</evidence>
<feature type="transmembrane region" description="Helical" evidence="8">
    <location>
        <begin position="179"/>
        <end position="199"/>
    </location>
</feature>
<dbReference type="CDD" id="cd17503">
    <property type="entry name" value="MFS_LmrB_MDR_like"/>
    <property type="match status" value="1"/>
</dbReference>
<feature type="transmembrane region" description="Helical" evidence="8">
    <location>
        <begin position="149"/>
        <end position="173"/>
    </location>
</feature>
<feature type="domain" description="Major facilitator superfamily (MFS) profile" evidence="9">
    <location>
        <begin position="25"/>
        <end position="471"/>
    </location>
</feature>
<dbReference type="InterPro" id="IPR036259">
    <property type="entry name" value="MFS_trans_sf"/>
</dbReference>
<dbReference type="SUPFAM" id="SSF103473">
    <property type="entry name" value="MFS general substrate transporter"/>
    <property type="match status" value="1"/>
</dbReference>
<proteinExistence type="inferred from homology"/>
<feature type="transmembrane region" description="Helical" evidence="8">
    <location>
        <begin position="90"/>
        <end position="110"/>
    </location>
</feature>
<evidence type="ECO:0000313" key="11">
    <source>
        <dbReference type="Proteomes" id="UP001432062"/>
    </source>
</evidence>
<feature type="transmembrane region" description="Helical" evidence="8">
    <location>
        <begin position="448"/>
        <end position="467"/>
    </location>
</feature>
<feature type="transmembrane region" description="Helical" evidence="8">
    <location>
        <begin position="314"/>
        <end position="335"/>
    </location>
</feature>
<evidence type="ECO:0000256" key="7">
    <source>
        <dbReference type="ARBA" id="ARBA00023136"/>
    </source>
</evidence>
<reference evidence="10" key="1">
    <citation type="submission" date="2022-10" db="EMBL/GenBank/DDBJ databases">
        <title>The complete genomes of actinobacterial strains from the NBC collection.</title>
        <authorList>
            <person name="Joergensen T.S."/>
            <person name="Alvarez Arevalo M."/>
            <person name="Sterndorff E.B."/>
            <person name="Faurdal D."/>
            <person name="Vuksanovic O."/>
            <person name="Mourched A.-S."/>
            <person name="Charusanti P."/>
            <person name="Shaw S."/>
            <person name="Blin K."/>
            <person name="Weber T."/>
        </authorList>
    </citation>
    <scope>NUCLEOTIDE SEQUENCE</scope>
    <source>
        <strain evidence="10">NBC_01482</strain>
    </source>
</reference>
<feature type="transmembrane region" description="Helical" evidence="8">
    <location>
        <begin position="280"/>
        <end position="302"/>
    </location>
</feature>
<organism evidence="10 11">
    <name type="scientific">Nocardia vinacea</name>
    <dbReference type="NCBI Taxonomy" id="96468"/>
    <lineage>
        <taxon>Bacteria</taxon>
        <taxon>Bacillati</taxon>
        <taxon>Actinomycetota</taxon>
        <taxon>Actinomycetes</taxon>
        <taxon>Mycobacteriales</taxon>
        <taxon>Nocardiaceae</taxon>
        <taxon>Nocardia</taxon>
    </lineage>
</organism>
<feature type="transmembrane region" description="Helical" evidence="8">
    <location>
        <begin position="243"/>
        <end position="260"/>
    </location>
</feature>
<feature type="transmembrane region" description="Helical" evidence="8">
    <location>
        <begin position="63"/>
        <end position="83"/>
    </location>
</feature>
<keyword evidence="6 8" id="KW-1133">Transmembrane helix</keyword>
<comment type="similarity">
    <text evidence="2">Belongs to the major facilitator superfamily. EmrB family.</text>
</comment>
<feature type="transmembrane region" description="Helical" evidence="8">
    <location>
        <begin position="376"/>
        <end position="397"/>
    </location>
</feature>
<dbReference type="EMBL" id="CP109441">
    <property type="protein sequence ID" value="WUV49624.1"/>
    <property type="molecule type" value="Genomic_DNA"/>
</dbReference>
<keyword evidence="3" id="KW-0813">Transport</keyword>
<dbReference type="Pfam" id="PF07690">
    <property type="entry name" value="MFS_1"/>
    <property type="match status" value="1"/>
</dbReference>
<evidence type="ECO:0000259" key="9">
    <source>
        <dbReference type="PROSITE" id="PS50850"/>
    </source>
</evidence>
<protein>
    <submittedName>
        <fullName evidence="10">Multidrug efflux MFS transporter</fullName>
    </submittedName>
</protein>
<dbReference type="RefSeq" id="WP_329414200.1">
    <property type="nucleotide sequence ID" value="NZ_CP109441.1"/>
</dbReference>
<feature type="transmembrane region" description="Helical" evidence="8">
    <location>
        <begin position="211"/>
        <end position="231"/>
    </location>
</feature>
<feature type="transmembrane region" description="Helical" evidence="8">
    <location>
        <begin position="22"/>
        <end position="43"/>
    </location>
</feature>
<feature type="transmembrane region" description="Helical" evidence="8">
    <location>
        <begin position="418"/>
        <end position="436"/>
    </location>
</feature>
<keyword evidence="5 8" id="KW-0812">Transmembrane</keyword>
<dbReference type="InterPro" id="IPR020846">
    <property type="entry name" value="MFS_dom"/>
</dbReference>
<feature type="transmembrane region" description="Helical" evidence="8">
    <location>
        <begin position="116"/>
        <end position="137"/>
    </location>
</feature>
<gene>
    <name evidence="10" type="ORF">OG563_16315</name>
</gene>
<dbReference type="PANTHER" id="PTHR42718:SF9">
    <property type="entry name" value="MAJOR FACILITATOR SUPERFAMILY MULTIDRUG TRANSPORTER MFSC"/>
    <property type="match status" value="1"/>
</dbReference>
<name>A0ABZ1Z6P9_9NOCA</name>
<dbReference type="PROSITE" id="PS50850">
    <property type="entry name" value="MFS"/>
    <property type="match status" value="1"/>
</dbReference>